<organism evidence="4">
    <name type="scientific">Rodentolepis nana</name>
    <name type="common">Dwarf tapeworm</name>
    <name type="synonym">Hymenolepis nana</name>
    <dbReference type="NCBI Taxonomy" id="102285"/>
    <lineage>
        <taxon>Eukaryota</taxon>
        <taxon>Metazoa</taxon>
        <taxon>Spiralia</taxon>
        <taxon>Lophotrochozoa</taxon>
        <taxon>Platyhelminthes</taxon>
        <taxon>Cestoda</taxon>
        <taxon>Eucestoda</taxon>
        <taxon>Cyclophyllidea</taxon>
        <taxon>Hymenolepididae</taxon>
        <taxon>Rodentolepis</taxon>
    </lineage>
</organism>
<feature type="region of interest" description="Disordered" evidence="1">
    <location>
        <begin position="171"/>
        <end position="214"/>
    </location>
</feature>
<accession>A0A0R3T0U1</accession>
<protein>
    <submittedName>
        <fullName evidence="4">ZU5 domain-containing protein</fullName>
    </submittedName>
</protein>
<sequence length="214" mass="23466">MGDRNDYYSDLFNGRPPKRDSGYASSSDTNVPALPRNSSSNSLTFSMSLSDDDLPTARRESSPEVVPASTEITQSTTVLPSVFIKGFKEGGIEVHVPGVVHGVFSPPEGMKVQFRLPQEGDTEEKNMNLFIKAGLNQIDYYKDRCGEIQSIEPVNDCSETKQPTEAKQLYSNYFNGDNSNQSNNPDTESDAGSNTDSVGGNPKSNNLRTRCNTY</sequence>
<dbReference type="AlphaFoldDB" id="A0A0R3T0U1"/>
<keyword evidence="3" id="KW-1185">Reference proteome</keyword>
<dbReference type="OrthoDB" id="6226400at2759"/>
<evidence type="ECO:0000313" key="4">
    <source>
        <dbReference type="WBParaSite" id="HNAJ_0000046001-mRNA-1"/>
    </source>
</evidence>
<dbReference type="EMBL" id="UZAE01000125">
    <property type="protein sequence ID" value="VDN96320.1"/>
    <property type="molecule type" value="Genomic_DNA"/>
</dbReference>
<feature type="compositionally biased region" description="Low complexity" evidence="1">
    <location>
        <begin position="37"/>
        <end position="49"/>
    </location>
</feature>
<dbReference type="Proteomes" id="UP000278807">
    <property type="component" value="Unassembled WGS sequence"/>
</dbReference>
<evidence type="ECO:0000256" key="1">
    <source>
        <dbReference type="SAM" id="MobiDB-lite"/>
    </source>
</evidence>
<proteinExistence type="predicted"/>
<evidence type="ECO:0000313" key="3">
    <source>
        <dbReference type="Proteomes" id="UP000278807"/>
    </source>
</evidence>
<reference evidence="2 3" key="2">
    <citation type="submission" date="2018-11" db="EMBL/GenBank/DDBJ databases">
        <authorList>
            <consortium name="Pathogen Informatics"/>
        </authorList>
    </citation>
    <scope>NUCLEOTIDE SEQUENCE [LARGE SCALE GENOMIC DNA]</scope>
</reference>
<evidence type="ECO:0000313" key="2">
    <source>
        <dbReference type="EMBL" id="VDN96320.1"/>
    </source>
</evidence>
<reference evidence="4" key="1">
    <citation type="submission" date="2017-02" db="UniProtKB">
        <authorList>
            <consortium name="WormBaseParasite"/>
        </authorList>
    </citation>
    <scope>IDENTIFICATION</scope>
</reference>
<feature type="region of interest" description="Disordered" evidence="1">
    <location>
        <begin position="1"/>
        <end position="69"/>
    </location>
</feature>
<gene>
    <name evidence="2" type="ORF">HNAJ_LOCUS461</name>
</gene>
<dbReference type="WBParaSite" id="HNAJ_0000046001-mRNA-1">
    <property type="protein sequence ID" value="HNAJ_0000046001-mRNA-1"/>
    <property type="gene ID" value="HNAJ_0000046001"/>
</dbReference>
<name>A0A0R3T0U1_RODNA</name>